<comment type="caution">
    <text evidence="2">The sequence shown here is derived from an EMBL/GenBank/DDBJ whole genome shotgun (WGS) entry which is preliminary data.</text>
</comment>
<keyword evidence="3" id="KW-1185">Reference proteome</keyword>
<feature type="compositionally biased region" description="Polar residues" evidence="1">
    <location>
        <begin position="92"/>
        <end position="103"/>
    </location>
</feature>
<name>A0A4C1UT38_EUMVA</name>
<evidence type="ECO:0000313" key="3">
    <source>
        <dbReference type="Proteomes" id="UP000299102"/>
    </source>
</evidence>
<evidence type="ECO:0000256" key="1">
    <source>
        <dbReference type="SAM" id="MobiDB-lite"/>
    </source>
</evidence>
<sequence length="185" mass="20150">MGTTRRYNTSMSVLEVKFSFVPTSHALATDRALPIIVLTQGVLFNANSTIHHDDRFNQPGGRSQMVQNSLGYHGAIFRRLTQTSSSSRSVTPTLKNNSLTGAISSPGEVGHKRNPSTGSSNLLFQNIEEVETASQISLETGSVHSDRQTNEPRLMSIASPVLENSGVNQMRNTEGAILKHVLKDM</sequence>
<dbReference type="EMBL" id="BGZK01000222">
    <property type="protein sequence ID" value="GBP29633.1"/>
    <property type="molecule type" value="Genomic_DNA"/>
</dbReference>
<gene>
    <name evidence="2" type="ORF">EVAR_79182_1</name>
</gene>
<accession>A0A4C1UT38</accession>
<dbReference type="Proteomes" id="UP000299102">
    <property type="component" value="Unassembled WGS sequence"/>
</dbReference>
<dbReference type="AlphaFoldDB" id="A0A4C1UT38"/>
<reference evidence="2 3" key="1">
    <citation type="journal article" date="2019" name="Commun. Biol.">
        <title>The bagworm genome reveals a unique fibroin gene that provides high tensile strength.</title>
        <authorList>
            <person name="Kono N."/>
            <person name="Nakamura H."/>
            <person name="Ohtoshi R."/>
            <person name="Tomita M."/>
            <person name="Numata K."/>
            <person name="Arakawa K."/>
        </authorList>
    </citation>
    <scope>NUCLEOTIDE SEQUENCE [LARGE SCALE GENOMIC DNA]</scope>
</reference>
<proteinExistence type="predicted"/>
<evidence type="ECO:0000313" key="2">
    <source>
        <dbReference type="EMBL" id="GBP29633.1"/>
    </source>
</evidence>
<feature type="region of interest" description="Disordered" evidence="1">
    <location>
        <begin position="83"/>
        <end position="120"/>
    </location>
</feature>
<organism evidence="2 3">
    <name type="scientific">Eumeta variegata</name>
    <name type="common">Bagworm moth</name>
    <name type="synonym">Eumeta japonica</name>
    <dbReference type="NCBI Taxonomy" id="151549"/>
    <lineage>
        <taxon>Eukaryota</taxon>
        <taxon>Metazoa</taxon>
        <taxon>Ecdysozoa</taxon>
        <taxon>Arthropoda</taxon>
        <taxon>Hexapoda</taxon>
        <taxon>Insecta</taxon>
        <taxon>Pterygota</taxon>
        <taxon>Neoptera</taxon>
        <taxon>Endopterygota</taxon>
        <taxon>Lepidoptera</taxon>
        <taxon>Glossata</taxon>
        <taxon>Ditrysia</taxon>
        <taxon>Tineoidea</taxon>
        <taxon>Psychidae</taxon>
        <taxon>Oiketicinae</taxon>
        <taxon>Eumeta</taxon>
    </lineage>
</organism>
<dbReference type="OrthoDB" id="7420501at2759"/>
<protein>
    <submittedName>
        <fullName evidence="2">Uncharacterized protein</fullName>
    </submittedName>
</protein>